<reference evidence="2" key="2">
    <citation type="journal article" date="2015" name="J. Proteomics">
        <title>Sexual differences in the sialomes of the zebra tick, Rhipicephalus pulchellus.</title>
        <authorList>
            <person name="Tan A.W."/>
            <person name="Francischetti I.M."/>
            <person name="Slovak M."/>
            <person name="Kini R.M."/>
            <person name="Ribeiro J.M."/>
        </authorList>
    </citation>
    <scope>NUCLEOTIDE SEQUENCE</scope>
    <source>
        <tissue evidence="2">Salivary gland</tissue>
    </source>
</reference>
<evidence type="ECO:0000256" key="1">
    <source>
        <dbReference type="SAM" id="Phobius"/>
    </source>
</evidence>
<feature type="non-terminal residue" evidence="2">
    <location>
        <position position="87"/>
    </location>
</feature>
<proteinExistence type="evidence at transcript level"/>
<reference evidence="2" key="1">
    <citation type="submission" date="2012-11" db="EMBL/GenBank/DDBJ databases">
        <authorList>
            <person name="Lucero-Rivera Y.E."/>
            <person name="Tovar-Ramirez D."/>
        </authorList>
    </citation>
    <scope>NUCLEOTIDE SEQUENCE</scope>
    <source>
        <tissue evidence="2">Salivary gland</tissue>
    </source>
</reference>
<accession>L7MMH7</accession>
<feature type="transmembrane region" description="Helical" evidence="1">
    <location>
        <begin position="12"/>
        <end position="36"/>
    </location>
</feature>
<sequence length="87" mass="9627">MAQLFHLFVALSFFPSLSIFLSLFFVFISLSFSLFFSLASSFSPSSSTFCSNISATADTIELGKTYILQSVNLDPNARLNHVFTGLR</sequence>
<organism evidence="2">
    <name type="scientific">Rhipicephalus pulchellus</name>
    <name type="common">Yellow backed tick</name>
    <name type="synonym">Dermacentor pulchellus</name>
    <dbReference type="NCBI Taxonomy" id="72859"/>
    <lineage>
        <taxon>Eukaryota</taxon>
        <taxon>Metazoa</taxon>
        <taxon>Ecdysozoa</taxon>
        <taxon>Arthropoda</taxon>
        <taxon>Chelicerata</taxon>
        <taxon>Arachnida</taxon>
        <taxon>Acari</taxon>
        <taxon>Parasitiformes</taxon>
        <taxon>Ixodida</taxon>
        <taxon>Ixodoidea</taxon>
        <taxon>Ixodidae</taxon>
        <taxon>Rhipicephalinae</taxon>
        <taxon>Rhipicephalus</taxon>
        <taxon>Rhipicephalus</taxon>
    </lineage>
</organism>
<protein>
    <submittedName>
        <fullName evidence="2">Uncharacterized protein</fullName>
    </submittedName>
</protein>
<evidence type="ECO:0000313" key="2">
    <source>
        <dbReference type="EMBL" id="JAA64564.1"/>
    </source>
</evidence>
<keyword evidence="1" id="KW-0812">Transmembrane</keyword>
<keyword evidence="1" id="KW-1133">Transmembrane helix</keyword>
<dbReference type="AlphaFoldDB" id="L7MMH7"/>
<keyword evidence="1" id="KW-0472">Membrane</keyword>
<dbReference type="EMBL" id="GACK01000470">
    <property type="protein sequence ID" value="JAA64564.1"/>
    <property type="molecule type" value="mRNA"/>
</dbReference>
<name>L7MMH7_RHIPC</name>